<dbReference type="Proteomes" id="UP001234178">
    <property type="component" value="Unassembled WGS sequence"/>
</dbReference>
<keyword evidence="2" id="KW-1185">Reference proteome</keyword>
<name>A0ABR0AQE7_9CRUS</name>
<protein>
    <submittedName>
        <fullName evidence="1">Uncharacterized protein</fullName>
    </submittedName>
</protein>
<dbReference type="EMBL" id="JAOYFB010000038">
    <property type="protein sequence ID" value="KAK4027327.1"/>
    <property type="molecule type" value="Genomic_DNA"/>
</dbReference>
<reference evidence="1 2" key="1">
    <citation type="journal article" date="2023" name="Nucleic Acids Res.">
        <title>The hologenome of Daphnia magna reveals possible DNA methylation and microbiome-mediated evolution of the host genome.</title>
        <authorList>
            <person name="Chaturvedi A."/>
            <person name="Li X."/>
            <person name="Dhandapani V."/>
            <person name="Marshall H."/>
            <person name="Kissane S."/>
            <person name="Cuenca-Cambronero M."/>
            <person name="Asole G."/>
            <person name="Calvet F."/>
            <person name="Ruiz-Romero M."/>
            <person name="Marangio P."/>
            <person name="Guigo R."/>
            <person name="Rago D."/>
            <person name="Mirbahai L."/>
            <person name="Eastwood N."/>
            <person name="Colbourne J.K."/>
            <person name="Zhou J."/>
            <person name="Mallon E."/>
            <person name="Orsini L."/>
        </authorList>
    </citation>
    <scope>NUCLEOTIDE SEQUENCE [LARGE SCALE GENOMIC DNA]</scope>
    <source>
        <strain evidence="1">LRV0_1</strain>
    </source>
</reference>
<comment type="caution">
    <text evidence="1">The sequence shown here is derived from an EMBL/GenBank/DDBJ whole genome shotgun (WGS) entry which is preliminary data.</text>
</comment>
<evidence type="ECO:0000313" key="2">
    <source>
        <dbReference type="Proteomes" id="UP001234178"/>
    </source>
</evidence>
<sequence>MQSKLCQQPLLRGLRRRAPDSSANKKVQEIFSFREEGEDWQRSCTPRLDEGWNLITACSEVTNKNKKNLSLKFENHRT</sequence>
<gene>
    <name evidence="1" type="ORF">OUZ56_016337</name>
</gene>
<accession>A0ABR0AQE7</accession>
<evidence type="ECO:0000313" key="1">
    <source>
        <dbReference type="EMBL" id="KAK4027327.1"/>
    </source>
</evidence>
<proteinExistence type="predicted"/>
<organism evidence="1 2">
    <name type="scientific">Daphnia magna</name>
    <dbReference type="NCBI Taxonomy" id="35525"/>
    <lineage>
        <taxon>Eukaryota</taxon>
        <taxon>Metazoa</taxon>
        <taxon>Ecdysozoa</taxon>
        <taxon>Arthropoda</taxon>
        <taxon>Crustacea</taxon>
        <taxon>Branchiopoda</taxon>
        <taxon>Diplostraca</taxon>
        <taxon>Cladocera</taxon>
        <taxon>Anomopoda</taxon>
        <taxon>Daphniidae</taxon>
        <taxon>Daphnia</taxon>
    </lineage>
</organism>